<evidence type="ECO:0000313" key="2">
    <source>
        <dbReference type="Proteomes" id="UP000256970"/>
    </source>
</evidence>
<name>A0A383VG60_TETOB</name>
<evidence type="ECO:0000313" key="1">
    <source>
        <dbReference type="EMBL" id="SZX63386.1"/>
    </source>
</evidence>
<evidence type="ECO:0008006" key="3">
    <source>
        <dbReference type="Google" id="ProtNLM"/>
    </source>
</evidence>
<reference evidence="1 2" key="1">
    <citation type="submission" date="2016-10" db="EMBL/GenBank/DDBJ databases">
        <authorList>
            <person name="Cai Z."/>
        </authorList>
    </citation>
    <scope>NUCLEOTIDE SEQUENCE [LARGE SCALE GENOMIC DNA]</scope>
</reference>
<dbReference type="InterPro" id="IPR011050">
    <property type="entry name" value="Pectin_lyase_fold/virulence"/>
</dbReference>
<sequence length="387" mass="38846">MGNAAAFGGCLSAEGATAAITILGGEIVNNTAANGGGAAAARKAGRIIFSGSSIVSGNTATLGAGGYADQTSQLVLQDTIFRQNTASKEGGGVYVQNMAKVTLHSAAAVSNNSAAIQGGGVVGADNATISMAGLVDSNRAPTGGGIFLGGQAKLLLLPSSTVAHNAATGQGMGGGMWLDSSSFVPAAVVAATVNRGNTALYSASFGVLPTSFVLMSPAVVYGFVSELASDAGLLHADVNITGAFGLPCEGQLVSAQLIGSADAQQVFLGSNRSDSSGIAHLSMKLRQPQGWCTVQLMLVLQVLKLMCHFQVTQNLQGVQKPKPTEGDVECSETAGATPAAAAAAAAAATAEDDSKVEPAELLRPLVLFSQYLLIVSTLDVQWPDTTS</sequence>
<dbReference type="SUPFAM" id="SSF51126">
    <property type="entry name" value="Pectin lyase-like"/>
    <property type="match status" value="1"/>
</dbReference>
<dbReference type="EMBL" id="FNXT01000311">
    <property type="protein sequence ID" value="SZX63386.1"/>
    <property type="molecule type" value="Genomic_DNA"/>
</dbReference>
<dbReference type="AlphaFoldDB" id="A0A383VG60"/>
<accession>A0A383VG60</accession>
<keyword evidence="2" id="KW-1185">Reference proteome</keyword>
<organism evidence="1 2">
    <name type="scientific">Tetradesmus obliquus</name>
    <name type="common">Green alga</name>
    <name type="synonym">Acutodesmus obliquus</name>
    <dbReference type="NCBI Taxonomy" id="3088"/>
    <lineage>
        <taxon>Eukaryota</taxon>
        <taxon>Viridiplantae</taxon>
        <taxon>Chlorophyta</taxon>
        <taxon>core chlorophytes</taxon>
        <taxon>Chlorophyceae</taxon>
        <taxon>CS clade</taxon>
        <taxon>Sphaeropleales</taxon>
        <taxon>Scenedesmaceae</taxon>
        <taxon>Tetradesmus</taxon>
    </lineage>
</organism>
<proteinExistence type="predicted"/>
<protein>
    <recommendedName>
        <fullName evidence="3">Right handed beta helix domain-containing protein</fullName>
    </recommendedName>
</protein>
<dbReference type="Proteomes" id="UP000256970">
    <property type="component" value="Unassembled WGS sequence"/>
</dbReference>
<gene>
    <name evidence="1" type="ORF">BQ4739_LOCUS3938</name>
</gene>